<evidence type="ECO:0000313" key="17">
    <source>
        <dbReference type="Proteomes" id="UP000225706"/>
    </source>
</evidence>
<evidence type="ECO:0000313" key="16">
    <source>
        <dbReference type="EMBL" id="PFX12467.1"/>
    </source>
</evidence>
<evidence type="ECO:0000256" key="14">
    <source>
        <dbReference type="ARBA" id="ARBA00048524"/>
    </source>
</evidence>
<dbReference type="CDD" id="cd01173">
    <property type="entry name" value="pyridoxal_pyridoxamine_kinase"/>
    <property type="match status" value="1"/>
</dbReference>
<dbReference type="PANTHER" id="PTHR10534:SF2">
    <property type="entry name" value="PYRIDOXAL KINASE"/>
    <property type="match status" value="1"/>
</dbReference>
<evidence type="ECO:0000256" key="8">
    <source>
        <dbReference type="ARBA" id="ARBA00022741"/>
    </source>
</evidence>
<name>A0A2B4R7Y3_STYPI</name>
<dbReference type="NCBIfam" id="TIGR00687">
    <property type="entry name" value="pyridox_kin"/>
    <property type="match status" value="1"/>
</dbReference>
<evidence type="ECO:0000256" key="11">
    <source>
        <dbReference type="ARBA" id="ARBA00032808"/>
    </source>
</evidence>
<accession>A0A2B4R7Y3</accession>
<dbReference type="UniPathway" id="UPA01068">
    <property type="reaction ID" value="UER00298"/>
</dbReference>
<dbReference type="GO" id="GO:0008478">
    <property type="term" value="F:pyridoxal kinase activity"/>
    <property type="evidence" value="ECO:0007669"/>
    <property type="project" value="UniProtKB-EC"/>
</dbReference>
<evidence type="ECO:0000256" key="4">
    <source>
        <dbReference type="ARBA" id="ARBA00008805"/>
    </source>
</evidence>
<keyword evidence="9 16" id="KW-0418">Kinase</keyword>
<dbReference type="OrthoDB" id="2104723at2759"/>
<proteinExistence type="inferred from homology"/>
<comment type="pathway">
    <text evidence="1">Cofactor metabolism; pyridoxal 5'-phosphate salvage; pyridoxamine 5'-phosphate from pyridoxamine: step 1/1.</text>
</comment>
<comment type="pathway">
    <text evidence="2">Cofactor metabolism; pyridoxal 5'-phosphate salvage; pyridoxine 5'-phosphate from pyridoxine: step 1/1.</text>
</comment>
<dbReference type="InterPro" id="IPR013749">
    <property type="entry name" value="PM/HMP-P_kinase-1"/>
</dbReference>
<evidence type="ECO:0000256" key="1">
    <source>
        <dbReference type="ARBA" id="ARBA00004750"/>
    </source>
</evidence>
<evidence type="ECO:0000256" key="6">
    <source>
        <dbReference type="ARBA" id="ARBA00018134"/>
    </source>
</evidence>
<evidence type="ECO:0000256" key="2">
    <source>
        <dbReference type="ARBA" id="ARBA00004835"/>
    </source>
</evidence>
<comment type="catalytic activity">
    <reaction evidence="14">
        <text>pyridoxine + ATP = pyridoxine 5'-phosphate + ADP + H(+)</text>
        <dbReference type="Rhea" id="RHEA:25108"/>
        <dbReference type="ChEBI" id="CHEBI:15378"/>
        <dbReference type="ChEBI" id="CHEBI:16709"/>
        <dbReference type="ChEBI" id="CHEBI:30616"/>
        <dbReference type="ChEBI" id="CHEBI:58589"/>
        <dbReference type="ChEBI" id="CHEBI:456216"/>
        <dbReference type="EC" id="2.7.1.35"/>
    </reaction>
    <physiologicalReaction direction="left-to-right" evidence="14">
        <dbReference type="Rhea" id="RHEA:25109"/>
    </physiologicalReaction>
</comment>
<dbReference type="AlphaFoldDB" id="A0A2B4R7Y3"/>
<evidence type="ECO:0000256" key="10">
    <source>
        <dbReference type="ARBA" id="ARBA00022840"/>
    </source>
</evidence>
<comment type="catalytic activity">
    <reaction evidence="12">
        <text>pyridoxamine + ATP = pyridoxamine 5'-phosphate + ADP + H(+)</text>
        <dbReference type="Rhea" id="RHEA:25104"/>
        <dbReference type="ChEBI" id="CHEBI:15378"/>
        <dbReference type="ChEBI" id="CHEBI:30616"/>
        <dbReference type="ChEBI" id="CHEBI:57761"/>
        <dbReference type="ChEBI" id="CHEBI:58451"/>
        <dbReference type="ChEBI" id="CHEBI:456216"/>
        <dbReference type="EC" id="2.7.1.35"/>
    </reaction>
    <physiologicalReaction direction="left-to-right" evidence="12">
        <dbReference type="Rhea" id="RHEA:25105"/>
    </physiologicalReaction>
</comment>
<comment type="caution">
    <text evidence="16">The sequence shown here is derived from an EMBL/GenBank/DDBJ whole genome shotgun (WGS) entry which is preliminary data.</text>
</comment>
<keyword evidence="17" id="KW-1185">Reference proteome</keyword>
<gene>
    <name evidence="16" type="primary">PDXK</name>
    <name evidence="16" type="ORF">AWC38_SpisGene23575</name>
</gene>
<keyword evidence="8" id="KW-0547">Nucleotide-binding</keyword>
<keyword evidence="7" id="KW-0808">Transferase</keyword>
<dbReference type="InterPro" id="IPR029056">
    <property type="entry name" value="Ribokinase-like"/>
</dbReference>
<dbReference type="EMBL" id="LSMT01001353">
    <property type="protein sequence ID" value="PFX12467.1"/>
    <property type="molecule type" value="Genomic_DNA"/>
</dbReference>
<protein>
    <recommendedName>
        <fullName evidence="6">Pyridoxal kinase</fullName>
        <ecNumber evidence="5">2.7.1.35</ecNumber>
    </recommendedName>
    <alternativeName>
        <fullName evidence="11">Pyridoxine kinase</fullName>
    </alternativeName>
</protein>
<dbReference type="Gene3D" id="3.40.1190.20">
    <property type="match status" value="1"/>
</dbReference>
<evidence type="ECO:0000256" key="7">
    <source>
        <dbReference type="ARBA" id="ARBA00022679"/>
    </source>
</evidence>
<dbReference type="Proteomes" id="UP000225706">
    <property type="component" value="Unassembled WGS sequence"/>
</dbReference>
<dbReference type="Pfam" id="PF08543">
    <property type="entry name" value="Phos_pyr_kin"/>
    <property type="match status" value="1"/>
</dbReference>
<keyword evidence="10" id="KW-0067">ATP-binding</keyword>
<dbReference type="InterPro" id="IPR004625">
    <property type="entry name" value="PyrdxlKinase"/>
</dbReference>
<evidence type="ECO:0000256" key="3">
    <source>
        <dbReference type="ARBA" id="ARBA00005210"/>
    </source>
</evidence>
<evidence type="ECO:0000256" key="9">
    <source>
        <dbReference type="ARBA" id="ARBA00022777"/>
    </source>
</evidence>
<evidence type="ECO:0000256" key="12">
    <source>
        <dbReference type="ARBA" id="ARBA00047310"/>
    </source>
</evidence>
<comment type="similarity">
    <text evidence="4">Belongs to the pyridoxine kinase family.</text>
</comment>
<reference evidence="17" key="1">
    <citation type="journal article" date="2017" name="bioRxiv">
        <title>Comparative analysis of the genomes of Stylophora pistillata and Acropora digitifera provides evidence for extensive differences between species of corals.</title>
        <authorList>
            <person name="Voolstra C.R."/>
            <person name="Li Y."/>
            <person name="Liew Y.J."/>
            <person name="Baumgarten S."/>
            <person name="Zoccola D."/>
            <person name="Flot J.-F."/>
            <person name="Tambutte S."/>
            <person name="Allemand D."/>
            <person name="Aranda M."/>
        </authorList>
    </citation>
    <scope>NUCLEOTIDE SEQUENCE [LARGE SCALE GENOMIC DNA]</scope>
</reference>
<evidence type="ECO:0000256" key="13">
    <source>
        <dbReference type="ARBA" id="ARBA00047377"/>
    </source>
</evidence>
<comment type="pathway">
    <text evidence="3">Cofactor metabolism; pyridoxal 5'-phosphate salvage; pyridoxal 5'-phosphate from pyridoxal: step 1/1.</text>
</comment>
<dbReference type="PANTHER" id="PTHR10534">
    <property type="entry name" value="PYRIDOXAL KINASE"/>
    <property type="match status" value="1"/>
</dbReference>
<sequence length="303" mass="33194">MEATSLCRVLSIQSHVVSGYVGNDSATFPLQVLGFDVDTINSVQLSNHTGYDHVKGQVLVANELKVLFDGLKLNKLHHFSHLLTGYVGSKSFLEEVLQVVHDLRQANPNLVFVCDPVMGDAGKFYVPEELLPVYRDQLLPLADIITPNQFEAELLTGMKITNESEAFKAMKILHDRGTETVVITSSELGDSKTLIALGSSVNGNKKCIRMEIPKVDAIFTGTGDLFASVLLAWLYRHPDDLARACEATVSTVQAVLKRTLAHAQRLAGEGNKPTAGQIELRLVQSLDDIRNPNITFKAQIVSD</sequence>
<comment type="catalytic activity">
    <reaction evidence="13">
        <text>pyridoxal + ATP = pyridoxal 5'-phosphate + ADP + H(+)</text>
        <dbReference type="Rhea" id="RHEA:10224"/>
        <dbReference type="ChEBI" id="CHEBI:15378"/>
        <dbReference type="ChEBI" id="CHEBI:17310"/>
        <dbReference type="ChEBI" id="CHEBI:30616"/>
        <dbReference type="ChEBI" id="CHEBI:456216"/>
        <dbReference type="ChEBI" id="CHEBI:597326"/>
        <dbReference type="EC" id="2.7.1.35"/>
    </reaction>
    <physiologicalReaction direction="left-to-right" evidence="13">
        <dbReference type="Rhea" id="RHEA:10225"/>
    </physiologicalReaction>
</comment>
<dbReference type="GO" id="GO:0005829">
    <property type="term" value="C:cytosol"/>
    <property type="evidence" value="ECO:0007669"/>
    <property type="project" value="TreeGrafter"/>
</dbReference>
<dbReference type="GO" id="GO:0009443">
    <property type="term" value="P:pyridoxal 5'-phosphate salvage"/>
    <property type="evidence" value="ECO:0007669"/>
    <property type="project" value="InterPro"/>
</dbReference>
<feature type="domain" description="Pyridoxamine kinase/Phosphomethylpyrimidine kinase" evidence="15">
    <location>
        <begin position="83"/>
        <end position="261"/>
    </location>
</feature>
<dbReference type="EC" id="2.7.1.35" evidence="5"/>
<evidence type="ECO:0000259" key="15">
    <source>
        <dbReference type="Pfam" id="PF08543"/>
    </source>
</evidence>
<evidence type="ECO:0000256" key="5">
    <source>
        <dbReference type="ARBA" id="ARBA00012104"/>
    </source>
</evidence>
<dbReference type="SUPFAM" id="SSF53613">
    <property type="entry name" value="Ribokinase-like"/>
    <property type="match status" value="1"/>
</dbReference>
<dbReference type="GO" id="GO:0005524">
    <property type="term" value="F:ATP binding"/>
    <property type="evidence" value="ECO:0007669"/>
    <property type="project" value="UniProtKB-KW"/>
</dbReference>
<dbReference type="STRING" id="50429.A0A2B4R7Y3"/>
<organism evidence="16 17">
    <name type="scientific">Stylophora pistillata</name>
    <name type="common">Smooth cauliflower coral</name>
    <dbReference type="NCBI Taxonomy" id="50429"/>
    <lineage>
        <taxon>Eukaryota</taxon>
        <taxon>Metazoa</taxon>
        <taxon>Cnidaria</taxon>
        <taxon>Anthozoa</taxon>
        <taxon>Hexacorallia</taxon>
        <taxon>Scleractinia</taxon>
        <taxon>Astrocoeniina</taxon>
        <taxon>Pocilloporidae</taxon>
        <taxon>Stylophora</taxon>
    </lineage>
</organism>